<keyword evidence="2" id="KW-0689">Ribosomal protein</keyword>
<dbReference type="KEGG" id="bnn:FOA43_001884"/>
<evidence type="ECO:0000313" key="7">
    <source>
        <dbReference type="Proteomes" id="UP000662931"/>
    </source>
</evidence>
<evidence type="ECO:0000256" key="3">
    <source>
        <dbReference type="ARBA" id="ARBA00023274"/>
    </source>
</evidence>
<gene>
    <name evidence="6" type="ORF">FOA43_001884</name>
</gene>
<dbReference type="GO" id="GO:0005840">
    <property type="term" value="C:ribosome"/>
    <property type="evidence" value="ECO:0007669"/>
    <property type="project" value="UniProtKB-KW"/>
</dbReference>
<dbReference type="InterPro" id="IPR002132">
    <property type="entry name" value="Ribosomal_uL5"/>
</dbReference>
<evidence type="ECO:0000256" key="2">
    <source>
        <dbReference type="ARBA" id="ARBA00022980"/>
    </source>
</evidence>
<evidence type="ECO:0000313" key="6">
    <source>
        <dbReference type="EMBL" id="QPG74553.1"/>
    </source>
</evidence>
<dbReference type="EMBL" id="CP064812">
    <property type="protein sequence ID" value="QPG74553.1"/>
    <property type="molecule type" value="Genomic_DNA"/>
</dbReference>
<dbReference type="GO" id="GO:0006412">
    <property type="term" value="P:translation"/>
    <property type="evidence" value="ECO:0007669"/>
    <property type="project" value="InterPro"/>
</dbReference>
<protein>
    <recommendedName>
        <fullName evidence="4">Large ribosomal subunit protein uL5m</fullName>
    </recommendedName>
</protein>
<dbReference type="FunFam" id="3.30.1440.10:FF:000001">
    <property type="entry name" value="50S ribosomal protein L5"/>
    <property type="match status" value="1"/>
</dbReference>
<dbReference type="PANTHER" id="PTHR11994">
    <property type="entry name" value="60S RIBOSOMAL PROTEIN L11-RELATED"/>
    <property type="match status" value="1"/>
</dbReference>
<sequence>MSFNSRRTFSTTAAAFKVGCAMVKPVHHKVKIRKKFLSPRFPELKIDPSDIRSPKYKPYLTQPDRVKDYYHNTLKSDLLLVGYRHDQVKVEGVKRRQWDMTSPYHLNRPLRKPRGQVVPSPDIQPRDWRNVPQFETITLNCWVKEAKLKPQMAIAGSLQLQQMTGCKTKPIYAKTNVPTWKVRPGMKMGAKVTLAGKYASQFLTTLTEIVLPRIRDFKGISNKAGDRYGNIAFGLQPEHIKFFPEIENNQDSWPQTFGVDITLHTSAQTDADARILLSALGIPFAGTERVPKNLLNDVKESTIDSNVEDVKSVETVKAVKASEPVS</sequence>
<dbReference type="RefSeq" id="XP_038778118.1">
    <property type="nucleotide sequence ID" value="XM_038922190.1"/>
</dbReference>
<dbReference type="GO" id="GO:0003735">
    <property type="term" value="F:structural constituent of ribosome"/>
    <property type="evidence" value="ECO:0007669"/>
    <property type="project" value="InterPro"/>
</dbReference>
<evidence type="ECO:0000256" key="1">
    <source>
        <dbReference type="ARBA" id="ARBA00008553"/>
    </source>
</evidence>
<name>A0A875S0W9_EENNA</name>
<reference evidence="6" key="1">
    <citation type="submission" date="2020-10" db="EMBL/GenBank/DDBJ databases">
        <authorList>
            <person name="Roach M.J.R."/>
        </authorList>
    </citation>
    <scope>NUCLEOTIDE SEQUENCE</scope>
    <source>
        <strain evidence="6">CBS 1945</strain>
    </source>
</reference>
<proteinExistence type="inferred from homology"/>
<evidence type="ECO:0000256" key="4">
    <source>
        <dbReference type="ARBA" id="ARBA00040368"/>
    </source>
</evidence>
<dbReference type="Gene3D" id="3.30.1440.10">
    <property type="match status" value="1"/>
</dbReference>
<dbReference type="InterPro" id="IPR022803">
    <property type="entry name" value="Ribosomal_uL5_dom_sf"/>
</dbReference>
<keyword evidence="3" id="KW-0687">Ribonucleoprotein</keyword>
<feature type="domain" description="Large ribosomal subunit protein uL5 C-terminal" evidence="5">
    <location>
        <begin position="187"/>
        <end position="284"/>
    </location>
</feature>
<keyword evidence="7" id="KW-1185">Reference proteome</keyword>
<dbReference type="Pfam" id="PF00673">
    <property type="entry name" value="Ribosomal_L5_C"/>
    <property type="match status" value="1"/>
</dbReference>
<dbReference type="SUPFAM" id="SSF55282">
    <property type="entry name" value="RL5-like"/>
    <property type="match status" value="1"/>
</dbReference>
<evidence type="ECO:0000259" key="5">
    <source>
        <dbReference type="Pfam" id="PF00673"/>
    </source>
</evidence>
<dbReference type="GeneID" id="62195285"/>
<comment type="similarity">
    <text evidence="1">Belongs to the universal ribosomal protein uL5 family.</text>
</comment>
<dbReference type="GO" id="GO:1990904">
    <property type="term" value="C:ribonucleoprotein complex"/>
    <property type="evidence" value="ECO:0007669"/>
    <property type="project" value="UniProtKB-KW"/>
</dbReference>
<dbReference type="AlphaFoldDB" id="A0A875S0W9"/>
<organism evidence="6 7">
    <name type="scientific">Eeniella nana</name>
    <name type="common">Yeast</name>
    <name type="synonym">Brettanomyces nanus</name>
    <dbReference type="NCBI Taxonomy" id="13502"/>
    <lineage>
        <taxon>Eukaryota</taxon>
        <taxon>Fungi</taxon>
        <taxon>Dikarya</taxon>
        <taxon>Ascomycota</taxon>
        <taxon>Saccharomycotina</taxon>
        <taxon>Pichiomycetes</taxon>
        <taxon>Pichiales</taxon>
        <taxon>Pichiaceae</taxon>
        <taxon>Brettanomyces</taxon>
    </lineage>
</organism>
<dbReference type="InterPro" id="IPR031309">
    <property type="entry name" value="Ribosomal_uL5_C"/>
</dbReference>
<accession>A0A875S0W9</accession>
<dbReference type="Proteomes" id="UP000662931">
    <property type="component" value="Chromosome 1"/>
</dbReference>
<dbReference type="OrthoDB" id="539541at2759"/>